<feature type="transmembrane region" description="Helical" evidence="8">
    <location>
        <begin position="67"/>
        <end position="91"/>
    </location>
</feature>
<evidence type="ECO:0000256" key="1">
    <source>
        <dbReference type="ARBA" id="ARBA00004651"/>
    </source>
</evidence>
<evidence type="ECO:0000256" key="8">
    <source>
        <dbReference type="SAM" id="Phobius"/>
    </source>
</evidence>
<dbReference type="SUPFAM" id="SSF103481">
    <property type="entry name" value="Multidrug resistance efflux transporter EmrE"/>
    <property type="match status" value="2"/>
</dbReference>
<dbReference type="EMBL" id="AP023355">
    <property type="protein sequence ID" value="BCJ32784.1"/>
    <property type="molecule type" value="Genomic_DNA"/>
</dbReference>
<sequence length="382" mass="38737">MSRSSSYGLPLFSVAIWGGMFIVMAGALRHVDAYHLTAARYLIAAAVLSALLAATAGRRAFRTDGRFAEIAVLGVVGIAGFNLLVNIALGYTAPQNGALMVALTPLLTVLVRWVRDRVRPTLPTIALMLVALAGVGLVITHGHPTDLGAIGSGDAMAFLGVVGWAVYTHGAGRFAGWGALRFGALTQIVGAAATVLVAVAVDLAGIGHLPGIAALGADAWQLGYISIASSVLAVLAWNVAIRRLGAPNAALFMNLVPVITFGIQIARGYRPVPAEIVGAALTVAALVATNVLARRAAARATTGVRAAVPADPPRGTAARPESADRPVSAARPVSADRPAGGAGAGRIQPRPGGAPATPAPAGTARRVLTGPEWASAEVLSGR</sequence>
<dbReference type="PANTHER" id="PTHR42920:SF14">
    <property type="entry name" value="TRANSPORTER, DRUG_METABOLITE EXPORTER FAMILY"/>
    <property type="match status" value="1"/>
</dbReference>
<feature type="compositionally biased region" description="Low complexity" evidence="7">
    <location>
        <begin position="335"/>
        <end position="366"/>
    </location>
</feature>
<feature type="transmembrane region" description="Helical" evidence="8">
    <location>
        <begin position="147"/>
        <end position="167"/>
    </location>
</feature>
<accession>A0A7R7DJE5</accession>
<name>A0A7R7DJE5_9ACTN</name>
<feature type="transmembrane region" description="Helical" evidence="8">
    <location>
        <begin position="272"/>
        <end position="293"/>
    </location>
</feature>
<dbReference type="Proteomes" id="UP000611640">
    <property type="component" value="Chromosome"/>
</dbReference>
<feature type="domain" description="EamA" evidence="9">
    <location>
        <begin position="152"/>
        <end position="289"/>
    </location>
</feature>
<keyword evidence="6 8" id="KW-0472">Membrane</keyword>
<feature type="transmembrane region" description="Helical" evidence="8">
    <location>
        <begin position="221"/>
        <end position="241"/>
    </location>
</feature>
<feature type="transmembrane region" description="Helical" evidence="8">
    <location>
        <begin position="7"/>
        <end position="28"/>
    </location>
</feature>
<feature type="transmembrane region" description="Helical" evidence="8">
    <location>
        <begin position="97"/>
        <end position="114"/>
    </location>
</feature>
<evidence type="ECO:0000256" key="4">
    <source>
        <dbReference type="ARBA" id="ARBA00022692"/>
    </source>
</evidence>
<keyword evidence="5 8" id="KW-1133">Transmembrane helix</keyword>
<keyword evidence="4 8" id="KW-0812">Transmembrane</keyword>
<dbReference type="KEGG" id="atl:Athai_02870"/>
<feature type="region of interest" description="Disordered" evidence="7">
    <location>
        <begin position="303"/>
        <end position="382"/>
    </location>
</feature>
<comment type="subcellular location">
    <subcellularLocation>
        <location evidence="1">Cell membrane</location>
        <topology evidence="1">Multi-pass membrane protein</topology>
    </subcellularLocation>
</comment>
<evidence type="ECO:0000313" key="11">
    <source>
        <dbReference type="Proteomes" id="UP000611640"/>
    </source>
</evidence>
<dbReference type="InterPro" id="IPR037185">
    <property type="entry name" value="EmrE-like"/>
</dbReference>
<dbReference type="Pfam" id="PF00892">
    <property type="entry name" value="EamA"/>
    <property type="match status" value="2"/>
</dbReference>
<evidence type="ECO:0000313" key="10">
    <source>
        <dbReference type="EMBL" id="BCJ32784.1"/>
    </source>
</evidence>
<dbReference type="InterPro" id="IPR051258">
    <property type="entry name" value="Diverse_Substrate_Transporter"/>
</dbReference>
<evidence type="ECO:0000256" key="7">
    <source>
        <dbReference type="SAM" id="MobiDB-lite"/>
    </source>
</evidence>
<organism evidence="10 11">
    <name type="scientific">Actinocatenispora thailandica</name>
    <dbReference type="NCBI Taxonomy" id="227318"/>
    <lineage>
        <taxon>Bacteria</taxon>
        <taxon>Bacillati</taxon>
        <taxon>Actinomycetota</taxon>
        <taxon>Actinomycetes</taxon>
        <taxon>Micromonosporales</taxon>
        <taxon>Micromonosporaceae</taxon>
        <taxon>Actinocatenispora</taxon>
    </lineage>
</organism>
<evidence type="ECO:0000256" key="5">
    <source>
        <dbReference type="ARBA" id="ARBA00022989"/>
    </source>
</evidence>
<dbReference type="InterPro" id="IPR000620">
    <property type="entry name" value="EamA_dom"/>
</dbReference>
<evidence type="ECO:0000256" key="6">
    <source>
        <dbReference type="ARBA" id="ARBA00023136"/>
    </source>
</evidence>
<feature type="transmembrane region" description="Helical" evidence="8">
    <location>
        <begin position="121"/>
        <end position="141"/>
    </location>
</feature>
<keyword evidence="11" id="KW-1185">Reference proteome</keyword>
<evidence type="ECO:0000256" key="3">
    <source>
        <dbReference type="ARBA" id="ARBA00022475"/>
    </source>
</evidence>
<evidence type="ECO:0000259" key="9">
    <source>
        <dbReference type="Pfam" id="PF00892"/>
    </source>
</evidence>
<proteinExistence type="inferred from homology"/>
<keyword evidence="3" id="KW-1003">Cell membrane</keyword>
<gene>
    <name evidence="10" type="ORF">Athai_02870</name>
</gene>
<feature type="domain" description="EamA" evidence="9">
    <location>
        <begin position="11"/>
        <end position="139"/>
    </location>
</feature>
<feature type="transmembrane region" description="Helical" evidence="8">
    <location>
        <begin position="179"/>
        <end position="201"/>
    </location>
</feature>
<dbReference type="GO" id="GO:0005886">
    <property type="term" value="C:plasma membrane"/>
    <property type="evidence" value="ECO:0007669"/>
    <property type="project" value="UniProtKB-SubCell"/>
</dbReference>
<reference evidence="10 11" key="1">
    <citation type="submission" date="2020-08" db="EMBL/GenBank/DDBJ databases">
        <title>Whole genome shotgun sequence of Actinocatenispora thailandica NBRC 105041.</title>
        <authorList>
            <person name="Komaki H."/>
            <person name="Tamura T."/>
        </authorList>
    </citation>
    <scope>NUCLEOTIDE SEQUENCE [LARGE SCALE GENOMIC DNA]</scope>
    <source>
        <strain evidence="10 11">NBRC 105041</strain>
    </source>
</reference>
<dbReference type="PANTHER" id="PTHR42920">
    <property type="entry name" value="OS03G0707200 PROTEIN-RELATED"/>
    <property type="match status" value="1"/>
</dbReference>
<dbReference type="RefSeq" id="WP_203959780.1">
    <property type="nucleotide sequence ID" value="NZ_AP023355.1"/>
</dbReference>
<feature type="transmembrane region" description="Helical" evidence="8">
    <location>
        <begin position="34"/>
        <end position="55"/>
    </location>
</feature>
<dbReference type="AlphaFoldDB" id="A0A7R7DJE5"/>
<feature type="transmembrane region" description="Helical" evidence="8">
    <location>
        <begin position="248"/>
        <end position="266"/>
    </location>
</feature>
<comment type="similarity">
    <text evidence="2">Belongs to the EamA transporter family.</text>
</comment>
<protein>
    <recommendedName>
        <fullName evidence="9">EamA domain-containing protein</fullName>
    </recommendedName>
</protein>
<evidence type="ECO:0000256" key="2">
    <source>
        <dbReference type="ARBA" id="ARBA00007362"/>
    </source>
</evidence>